<sequence>MPELPEAEVVRRGLDRWVSGRRVAAVEILDPRSLRRQEGGPAAFESALIGARFSAAARRGKFLWLPFSRDGSEEPRDAVVAHLGMSGQVLLQDAGMAEPRHLKIRMTLDGGPAGAGADLPGELRFVDQRIFGGMFISPLVPTEDGAPGGAGTGLPLIPAAAGHIARDVLDPVWDPASFHRAVTRLPSGRPRTTGVKRVILDQAVISGVGNIYADEALWYARLHYERPASALTRQQSGVLLESLVDVMLRSLEEGGTSFDSLYVNVNGESGYLNIDVERVEGSRTVKRRDWRCRTAARRQRVVSRSDLARRALAKPLSGPTCSAAHRHGAGLQSLGGANHA</sequence>
<dbReference type="InterPro" id="IPR012319">
    <property type="entry name" value="FPG_cat"/>
</dbReference>
<evidence type="ECO:0000259" key="11">
    <source>
        <dbReference type="PROSITE" id="PS51068"/>
    </source>
</evidence>
<dbReference type="PANTHER" id="PTHR22993">
    <property type="entry name" value="FORMAMIDOPYRIMIDINE-DNA GLYCOSYLASE"/>
    <property type="match status" value="1"/>
</dbReference>
<dbReference type="InterPro" id="IPR015886">
    <property type="entry name" value="H2TH_FPG"/>
</dbReference>
<dbReference type="Proteomes" id="UP001501536">
    <property type="component" value="Unassembled WGS sequence"/>
</dbReference>
<comment type="similarity">
    <text evidence="2">Belongs to the FPG family.</text>
</comment>
<keyword evidence="7 12" id="KW-0456">Lyase</keyword>
<reference evidence="13" key="1">
    <citation type="journal article" date="2019" name="Int. J. Syst. Evol. Microbiol.">
        <title>The Global Catalogue of Microorganisms (GCM) 10K type strain sequencing project: providing services to taxonomists for standard genome sequencing and annotation.</title>
        <authorList>
            <consortium name="The Broad Institute Genomics Platform"/>
            <consortium name="The Broad Institute Genome Sequencing Center for Infectious Disease"/>
            <person name="Wu L."/>
            <person name="Ma J."/>
        </authorList>
    </citation>
    <scope>NUCLEOTIDE SEQUENCE [LARGE SCALE GENOMIC DNA]</scope>
    <source>
        <strain evidence="13">JCM 16961</strain>
    </source>
</reference>
<feature type="domain" description="Formamidopyrimidine-DNA glycosylase catalytic" evidence="11">
    <location>
        <begin position="2"/>
        <end position="132"/>
    </location>
</feature>
<evidence type="ECO:0000256" key="9">
    <source>
        <dbReference type="ARBA" id="ARBA00023295"/>
    </source>
</evidence>
<dbReference type="Pfam" id="PF01149">
    <property type="entry name" value="Fapy_DNA_glyco"/>
    <property type="match status" value="1"/>
</dbReference>
<dbReference type="GO" id="GO:0016829">
    <property type="term" value="F:lyase activity"/>
    <property type="evidence" value="ECO:0007669"/>
    <property type="project" value="UniProtKB-KW"/>
</dbReference>
<dbReference type="SUPFAM" id="SSF46946">
    <property type="entry name" value="S13-like H2TH domain"/>
    <property type="match status" value="1"/>
</dbReference>
<organism evidence="12 13">
    <name type="scientific">Zhihengliuella alba</name>
    <dbReference type="NCBI Taxonomy" id="547018"/>
    <lineage>
        <taxon>Bacteria</taxon>
        <taxon>Bacillati</taxon>
        <taxon>Actinomycetota</taxon>
        <taxon>Actinomycetes</taxon>
        <taxon>Micrococcales</taxon>
        <taxon>Micrococcaceae</taxon>
        <taxon>Zhihengliuella</taxon>
    </lineage>
</organism>
<protein>
    <submittedName>
        <fullName evidence="12">Bifunctional DNA-formamidopyrimidine glycosylase/DNA-(Apurinic or apyrimidinic site) lyase</fullName>
    </submittedName>
</protein>
<evidence type="ECO:0000256" key="1">
    <source>
        <dbReference type="ARBA" id="ARBA00001668"/>
    </source>
</evidence>
<evidence type="ECO:0000256" key="4">
    <source>
        <dbReference type="ARBA" id="ARBA00022801"/>
    </source>
</evidence>
<evidence type="ECO:0000256" key="3">
    <source>
        <dbReference type="ARBA" id="ARBA00022763"/>
    </source>
</evidence>
<proteinExistence type="inferred from homology"/>
<gene>
    <name evidence="12" type="primary">mutM_1</name>
    <name evidence="12" type="ORF">GCM10022377_02370</name>
</gene>
<feature type="region of interest" description="Disordered" evidence="10">
    <location>
        <begin position="317"/>
        <end position="340"/>
    </location>
</feature>
<evidence type="ECO:0000256" key="8">
    <source>
        <dbReference type="ARBA" id="ARBA00023268"/>
    </source>
</evidence>
<dbReference type="CDD" id="cd08966">
    <property type="entry name" value="EcFpg-like_N"/>
    <property type="match status" value="1"/>
</dbReference>
<comment type="caution">
    <text evidence="12">The sequence shown here is derived from an EMBL/GenBank/DDBJ whole genome shotgun (WGS) entry which is preliminary data.</text>
</comment>
<evidence type="ECO:0000256" key="7">
    <source>
        <dbReference type="ARBA" id="ARBA00023239"/>
    </source>
</evidence>
<evidence type="ECO:0000256" key="5">
    <source>
        <dbReference type="ARBA" id="ARBA00023125"/>
    </source>
</evidence>
<accession>A0ABP7CQV9</accession>
<evidence type="ECO:0000313" key="12">
    <source>
        <dbReference type="EMBL" id="GAA3693306.1"/>
    </source>
</evidence>
<evidence type="ECO:0000256" key="2">
    <source>
        <dbReference type="ARBA" id="ARBA00009409"/>
    </source>
</evidence>
<evidence type="ECO:0000256" key="10">
    <source>
        <dbReference type="SAM" id="MobiDB-lite"/>
    </source>
</evidence>
<evidence type="ECO:0000256" key="6">
    <source>
        <dbReference type="ARBA" id="ARBA00023204"/>
    </source>
</evidence>
<dbReference type="Gene3D" id="3.20.190.10">
    <property type="entry name" value="MutM-like, N-terminal"/>
    <property type="match status" value="1"/>
</dbReference>
<dbReference type="SMART" id="SM00898">
    <property type="entry name" value="Fapy_DNA_glyco"/>
    <property type="match status" value="1"/>
</dbReference>
<dbReference type="RefSeq" id="WP_344878776.1">
    <property type="nucleotide sequence ID" value="NZ_BAABCJ010000001.1"/>
</dbReference>
<keyword evidence="13" id="KW-1185">Reference proteome</keyword>
<dbReference type="EMBL" id="BAABCJ010000001">
    <property type="protein sequence ID" value="GAA3693306.1"/>
    <property type="molecule type" value="Genomic_DNA"/>
</dbReference>
<dbReference type="PROSITE" id="PS51068">
    <property type="entry name" value="FPG_CAT"/>
    <property type="match status" value="1"/>
</dbReference>
<dbReference type="SUPFAM" id="SSF81624">
    <property type="entry name" value="N-terminal domain of MutM-like DNA repair proteins"/>
    <property type="match status" value="1"/>
</dbReference>
<keyword evidence="4" id="KW-0378">Hydrolase</keyword>
<keyword evidence="5" id="KW-0238">DNA-binding</keyword>
<keyword evidence="9" id="KW-0326">Glycosidase</keyword>
<dbReference type="InterPro" id="IPR035937">
    <property type="entry name" value="FPG_N"/>
</dbReference>
<dbReference type="Pfam" id="PF06831">
    <property type="entry name" value="H2TH"/>
    <property type="match status" value="1"/>
</dbReference>
<keyword evidence="8" id="KW-0511">Multifunctional enzyme</keyword>
<dbReference type="PANTHER" id="PTHR22993:SF9">
    <property type="entry name" value="FORMAMIDOPYRIMIDINE-DNA GLYCOSYLASE"/>
    <property type="match status" value="1"/>
</dbReference>
<dbReference type="Gene3D" id="1.10.8.50">
    <property type="match status" value="1"/>
</dbReference>
<name>A0ABP7CQV9_9MICC</name>
<evidence type="ECO:0000313" key="13">
    <source>
        <dbReference type="Proteomes" id="UP001501536"/>
    </source>
</evidence>
<dbReference type="SMART" id="SM01232">
    <property type="entry name" value="H2TH"/>
    <property type="match status" value="1"/>
</dbReference>
<keyword evidence="3" id="KW-0227">DNA damage</keyword>
<keyword evidence="6" id="KW-0234">DNA repair</keyword>
<comment type="catalytic activity">
    <reaction evidence="1">
        <text>Hydrolysis of DNA containing ring-opened 7-methylguanine residues, releasing 2,6-diamino-4-hydroxy-5-(N-methyl)formamidopyrimidine.</text>
        <dbReference type="EC" id="3.2.2.23"/>
    </reaction>
</comment>
<dbReference type="InterPro" id="IPR010979">
    <property type="entry name" value="Ribosomal_uS13-like_H2TH"/>
</dbReference>